<organism evidence="1 2">
    <name type="scientific">Gambusia affinis</name>
    <name type="common">Western mosquitofish</name>
    <name type="synonym">Heterandria affinis</name>
    <dbReference type="NCBI Taxonomy" id="33528"/>
    <lineage>
        <taxon>Eukaryota</taxon>
        <taxon>Metazoa</taxon>
        <taxon>Chordata</taxon>
        <taxon>Craniata</taxon>
        <taxon>Vertebrata</taxon>
        <taxon>Euteleostomi</taxon>
        <taxon>Actinopterygii</taxon>
        <taxon>Neopterygii</taxon>
        <taxon>Teleostei</taxon>
        <taxon>Neoteleostei</taxon>
        <taxon>Acanthomorphata</taxon>
        <taxon>Ovalentaria</taxon>
        <taxon>Atherinomorphae</taxon>
        <taxon>Cyprinodontiformes</taxon>
        <taxon>Poeciliidae</taxon>
        <taxon>Poeciliinae</taxon>
        <taxon>Gambusia</taxon>
    </lineage>
</organism>
<keyword evidence="2" id="KW-1185">Reference proteome</keyword>
<proteinExistence type="predicted"/>
<name>A0A315VUD9_GAMAF</name>
<gene>
    <name evidence="1" type="ORF">CCH79_00001149</name>
</gene>
<accession>A0A315VUD9</accession>
<dbReference type="EMBL" id="NHOQ01001156">
    <property type="protein sequence ID" value="PWA26813.1"/>
    <property type="molecule type" value="Genomic_DNA"/>
</dbReference>
<protein>
    <submittedName>
        <fullName evidence="1">Uncharacterized protein</fullName>
    </submittedName>
</protein>
<comment type="caution">
    <text evidence="1">The sequence shown here is derived from an EMBL/GenBank/DDBJ whole genome shotgun (WGS) entry which is preliminary data.</text>
</comment>
<dbReference type="AlphaFoldDB" id="A0A315VUD9"/>
<reference evidence="1 2" key="1">
    <citation type="journal article" date="2018" name="G3 (Bethesda)">
        <title>A High-Quality Reference Genome for the Invasive Mosquitofish Gambusia affinis Using a Chicago Library.</title>
        <authorList>
            <person name="Hoffberg S.L."/>
            <person name="Troendle N.J."/>
            <person name="Glenn T.C."/>
            <person name="Mahmud O."/>
            <person name="Louha S."/>
            <person name="Chalopin D."/>
            <person name="Bennetzen J.L."/>
            <person name="Mauricio R."/>
        </authorList>
    </citation>
    <scope>NUCLEOTIDE SEQUENCE [LARGE SCALE GENOMIC DNA]</scope>
    <source>
        <strain evidence="1">NE01/NJP1002.9</strain>
        <tissue evidence="1">Muscle</tissue>
    </source>
</reference>
<sequence length="111" mass="12704">MKPSSKLLRSTNAFGNLEPTEEWIGPRMPSNIVRFLLLERSQVQLAFTFGFARAHFNRSETSQSVRCVVVCRAVSVPLAPGVSHFQSVVLTGPDMRQHRRQRLRRDRGFHL</sequence>
<evidence type="ECO:0000313" key="1">
    <source>
        <dbReference type="EMBL" id="PWA26813.1"/>
    </source>
</evidence>
<dbReference type="Proteomes" id="UP000250572">
    <property type="component" value="Unassembled WGS sequence"/>
</dbReference>
<evidence type="ECO:0000313" key="2">
    <source>
        <dbReference type="Proteomes" id="UP000250572"/>
    </source>
</evidence>